<reference evidence="2 3" key="1">
    <citation type="submission" date="2017-03" db="EMBL/GenBank/DDBJ databases">
        <title>Lifting the veil on microbial sulfur biogeochemistry in mining wastewaters.</title>
        <authorList>
            <person name="Kantor R.S."/>
            <person name="Colenbrander Nelson T."/>
            <person name="Marshall S."/>
            <person name="Bennett D."/>
            <person name="Apte S."/>
            <person name="Camacho D."/>
            <person name="Thomas B.C."/>
            <person name="Warren L.A."/>
            <person name="Banfield J.F."/>
        </authorList>
    </citation>
    <scope>NUCLEOTIDE SEQUENCE [LARGE SCALE GENOMIC DNA]</scope>
    <source>
        <strain evidence="2">32-69-9</strain>
    </source>
</reference>
<feature type="chain" id="PRO_5012671926" description="TonB C-terminal domain-containing protein" evidence="1">
    <location>
        <begin position="26"/>
        <end position="99"/>
    </location>
</feature>
<evidence type="ECO:0008006" key="4">
    <source>
        <dbReference type="Google" id="ProtNLM"/>
    </source>
</evidence>
<comment type="caution">
    <text evidence="2">The sequence shown here is derived from an EMBL/GenBank/DDBJ whole genome shotgun (WGS) entry which is preliminary data.</text>
</comment>
<gene>
    <name evidence="2" type="ORF">B7Z01_11475</name>
</gene>
<organism evidence="2 3">
    <name type="scientific">Brevundimonas subvibrioides</name>
    <dbReference type="NCBI Taxonomy" id="74313"/>
    <lineage>
        <taxon>Bacteria</taxon>
        <taxon>Pseudomonadati</taxon>
        <taxon>Pseudomonadota</taxon>
        <taxon>Alphaproteobacteria</taxon>
        <taxon>Caulobacterales</taxon>
        <taxon>Caulobacteraceae</taxon>
        <taxon>Brevundimonas</taxon>
    </lineage>
</organism>
<proteinExistence type="predicted"/>
<evidence type="ECO:0000313" key="3">
    <source>
        <dbReference type="Proteomes" id="UP000215595"/>
    </source>
</evidence>
<sequence>MLSLIFSAALASSPAIGLIMPPTLAPEPTPVASAPLLQGVAVTLECAATPQGRVEGCFVLAETHPGMGFGEAAIALMDEAEVDPVPEAFQFARTIQFTP</sequence>
<evidence type="ECO:0000256" key="1">
    <source>
        <dbReference type="SAM" id="SignalP"/>
    </source>
</evidence>
<keyword evidence="1" id="KW-0732">Signal</keyword>
<name>A0A258FJC3_9CAUL</name>
<feature type="signal peptide" evidence="1">
    <location>
        <begin position="1"/>
        <end position="25"/>
    </location>
</feature>
<evidence type="ECO:0000313" key="2">
    <source>
        <dbReference type="EMBL" id="OYX32229.1"/>
    </source>
</evidence>
<dbReference type="Proteomes" id="UP000215595">
    <property type="component" value="Unassembled WGS sequence"/>
</dbReference>
<accession>A0A258FJC3</accession>
<protein>
    <recommendedName>
        <fullName evidence="4">TonB C-terminal domain-containing protein</fullName>
    </recommendedName>
</protein>
<dbReference type="EMBL" id="NCEB01000024">
    <property type="protein sequence ID" value="OYX32229.1"/>
    <property type="molecule type" value="Genomic_DNA"/>
</dbReference>
<dbReference type="AlphaFoldDB" id="A0A258FJC3"/>